<evidence type="ECO:0000256" key="1">
    <source>
        <dbReference type="SAM" id="MobiDB-lite"/>
    </source>
</evidence>
<gene>
    <name evidence="2" type="ORF">HMPREF0724_11792</name>
</gene>
<reference evidence="2" key="1">
    <citation type="submission" date="2011-01" db="EMBL/GenBank/DDBJ databases">
        <authorList>
            <person name="Muzny D."/>
            <person name="Qin X."/>
            <person name="Buhay C."/>
            <person name="Dugan-Rocha S."/>
            <person name="Ding Y."/>
            <person name="Chen G."/>
            <person name="Hawes A."/>
            <person name="Holder M."/>
            <person name="Jhangiani S."/>
            <person name="Johnson A."/>
            <person name="Khan Z."/>
            <person name="Li Z."/>
            <person name="Liu W."/>
            <person name="Liu X."/>
            <person name="Perez L."/>
            <person name="Shen H."/>
            <person name="Wang Q."/>
            <person name="Watt J."/>
            <person name="Xi L."/>
            <person name="Xin Y."/>
            <person name="Zhou J."/>
            <person name="Deng J."/>
            <person name="Jiang H."/>
            <person name="Liu Y."/>
            <person name="Qu J."/>
            <person name="Song X.-Z."/>
            <person name="Zhang L."/>
            <person name="Villasana D."/>
            <person name="Johnson A."/>
            <person name="Liu J."/>
            <person name="Liyanage D."/>
            <person name="Lorensuhewa L."/>
            <person name="Robinson T."/>
            <person name="Song A."/>
            <person name="Song B.-B."/>
            <person name="Dinh H."/>
            <person name="Thornton R."/>
            <person name="Coyle M."/>
            <person name="Francisco L."/>
            <person name="Jackson L."/>
            <person name="Javaid M."/>
            <person name="Korchina V."/>
            <person name="Kovar C."/>
            <person name="Mata R."/>
            <person name="Mathew T."/>
            <person name="Ngo R."/>
            <person name="Nguyen L."/>
            <person name="Nguyen N."/>
            <person name="Okwuonu G."/>
            <person name="Ongeri F."/>
            <person name="Pham C."/>
            <person name="Simmons D."/>
            <person name="Wilczek-Boney K."/>
            <person name="Hale W."/>
            <person name="Jakkamsetti A."/>
            <person name="Pham P."/>
            <person name="Ruth R."/>
            <person name="San Lucas F."/>
            <person name="Warren J."/>
            <person name="Zhang J."/>
            <person name="Zhao Z."/>
            <person name="Zhou C."/>
            <person name="Zhu D."/>
            <person name="Lee S."/>
            <person name="Bess C."/>
            <person name="Blankenburg K."/>
            <person name="Forbes L."/>
            <person name="Fu Q."/>
            <person name="Gubbala S."/>
            <person name="Hirani K."/>
            <person name="Jayaseelan J.C."/>
            <person name="Lara F."/>
            <person name="Munidasa M."/>
            <person name="Palculict T."/>
            <person name="Patil S."/>
            <person name="Pu L.-L."/>
            <person name="Saada N."/>
            <person name="Tang L."/>
            <person name="Weissenberger G."/>
            <person name="Zhu Y."/>
            <person name="Hemphill L."/>
            <person name="Shang Y."/>
            <person name="Youmans B."/>
            <person name="Ayvaz T."/>
            <person name="Ross M."/>
            <person name="Santibanez J."/>
            <person name="Aqrawi P."/>
            <person name="Gross S."/>
            <person name="Joshi V."/>
            <person name="Fowler G."/>
            <person name="Nazareth L."/>
            <person name="Reid J."/>
            <person name="Worley K."/>
            <person name="Petrosino J."/>
            <person name="Highlander S."/>
            <person name="Gibbs R."/>
        </authorList>
    </citation>
    <scope>NUCLEOTIDE SEQUENCE [LARGE SCALE GENOMIC DNA]</scope>
    <source>
        <strain evidence="2">ATCC 33707</strain>
    </source>
</reference>
<dbReference type="Proteomes" id="UP000004245">
    <property type="component" value="Unassembled WGS sequence"/>
</dbReference>
<dbReference type="EMBL" id="ADNW02000008">
    <property type="protein sequence ID" value="EGD24674.1"/>
    <property type="molecule type" value="Genomic_DNA"/>
</dbReference>
<dbReference type="RefSeq" id="WP_005513046.1">
    <property type="nucleotide sequence ID" value="NZ_CM001149.1"/>
</dbReference>
<comment type="caution">
    <text evidence="2">The sequence shown here is derived from an EMBL/GenBank/DDBJ whole genome shotgun (WGS) entry which is preliminary data.</text>
</comment>
<dbReference type="OrthoDB" id="9792218at2"/>
<dbReference type="AlphaFoldDB" id="E9T091"/>
<accession>E9T091</accession>
<keyword evidence="3" id="KW-1185">Reference proteome</keyword>
<proteinExistence type="predicted"/>
<name>E9T091_RHOHA</name>
<organism evidence="2 3">
    <name type="scientific">Prescottella equi ATCC 33707</name>
    <dbReference type="NCBI Taxonomy" id="525370"/>
    <lineage>
        <taxon>Bacteria</taxon>
        <taxon>Bacillati</taxon>
        <taxon>Actinomycetota</taxon>
        <taxon>Actinomycetes</taxon>
        <taxon>Mycobacteriales</taxon>
        <taxon>Nocardiaceae</taxon>
        <taxon>Prescottella</taxon>
    </lineage>
</organism>
<feature type="region of interest" description="Disordered" evidence="1">
    <location>
        <begin position="112"/>
        <end position="148"/>
    </location>
</feature>
<dbReference type="HOGENOM" id="CLU_1757394_0_0_11"/>
<protein>
    <submittedName>
        <fullName evidence="2">Uncharacterized protein</fullName>
    </submittedName>
</protein>
<evidence type="ECO:0000313" key="2">
    <source>
        <dbReference type="EMBL" id="EGD24674.1"/>
    </source>
</evidence>
<evidence type="ECO:0000313" key="3">
    <source>
        <dbReference type="Proteomes" id="UP000004245"/>
    </source>
</evidence>
<sequence>MVTEPAQTIPYDEMRRILGLPEPPFNAGGLWNTQPAAARNTFPHAVPRSGGKTPQYVQQLSHPLTEAEKLAIAEGFRHLGLVIQDWQLRFIEHMAEITKAARHIVETVESLTPKDQRPHPMHPAIPRPRHTPPMWAPNPTRTHRRRNR</sequence>